<feature type="domain" description="RING-type" evidence="16">
    <location>
        <begin position="303"/>
        <end position="345"/>
    </location>
</feature>
<evidence type="ECO:0000313" key="18">
    <source>
        <dbReference type="Proteomes" id="UP000316726"/>
    </source>
</evidence>
<dbReference type="PANTHER" id="PTHR45977:SF4">
    <property type="entry name" value="RING-TYPE DOMAIN-CONTAINING PROTEIN"/>
    <property type="match status" value="1"/>
</dbReference>
<dbReference type="FunFam" id="3.30.40.10:FF:000388">
    <property type="entry name" value="Putative RING zinc finger domain superfamily protein"/>
    <property type="match status" value="1"/>
</dbReference>
<proteinExistence type="predicted"/>
<evidence type="ECO:0000256" key="9">
    <source>
        <dbReference type="ARBA" id="ARBA00022833"/>
    </source>
</evidence>
<evidence type="ECO:0000256" key="4">
    <source>
        <dbReference type="ARBA" id="ARBA00022679"/>
    </source>
</evidence>
<feature type="region of interest" description="Disordered" evidence="13">
    <location>
        <begin position="364"/>
        <end position="404"/>
    </location>
</feature>
<dbReference type="GO" id="GO:0008270">
    <property type="term" value="F:zinc ion binding"/>
    <property type="evidence" value="ECO:0007669"/>
    <property type="project" value="UniProtKB-KW"/>
</dbReference>
<keyword evidence="8" id="KW-0833">Ubl conjugation pathway</keyword>
<evidence type="ECO:0000256" key="13">
    <source>
        <dbReference type="SAM" id="MobiDB-lite"/>
    </source>
</evidence>
<dbReference type="AlphaFoldDB" id="A0A5B8N0M7"/>
<dbReference type="InterPro" id="IPR003137">
    <property type="entry name" value="PA_domain"/>
</dbReference>
<evidence type="ECO:0000256" key="3">
    <source>
        <dbReference type="ARBA" id="ARBA00012483"/>
    </source>
</evidence>
<evidence type="ECO:0000313" key="17">
    <source>
        <dbReference type="EMBL" id="QDZ25582.1"/>
    </source>
</evidence>
<dbReference type="Proteomes" id="UP000316726">
    <property type="component" value="Chromosome 18"/>
</dbReference>
<evidence type="ECO:0000256" key="7">
    <source>
        <dbReference type="ARBA" id="ARBA00022771"/>
    </source>
</evidence>
<keyword evidence="11 14" id="KW-0472">Membrane</keyword>
<evidence type="ECO:0000256" key="5">
    <source>
        <dbReference type="ARBA" id="ARBA00022692"/>
    </source>
</evidence>
<evidence type="ECO:0000256" key="10">
    <source>
        <dbReference type="ARBA" id="ARBA00022989"/>
    </source>
</evidence>
<keyword evidence="18" id="KW-1185">Reference proteome</keyword>
<keyword evidence="10 14" id="KW-1133">Transmembrane helix</keyword>
<dbReference type="CDD" id="cd16473">
    <property type="entry name" value="RING-H2_RNF103"/>
    <property type="match status" value="1"/>
</dbReference>
<dbReference type="Pfam" id="PF13639">
    <property type="entry name" value="zf-RING_2"/>
    <property type="match status" value="1"/>
</dbReference>
<protein>
    <recommendedName>
        <fullName evidence="3">RING-type E3 ubiquitin transferase</fullName>
        <ecNumber evidence="3">2.3.2.27</ecNumber>
    </recommendedName>
</protein>
<evidence type="ECO:0000256" key="6">
    <source>
        <dbReference type="ARBA" id="ARBA00022723"/>
    </source>
</evidence>
<feature type="chain" id="PRO_5023002629" description="RING-type E3 ubiquitin transferase" evidence="15">
    <location>
        <begin position="23"/>
        <end position="428"/>
    </location>
</feature>
<keyword evidence="4" id="KW-0808">Transferase</keyword>
<dbReference type="GO" id="GO:0016567">
    <property type="term" value="P:protein ubiquitination"/>
    <property type="evidence" value="ECO:0007669"/>
    <property type="project" value="TreeGrafter"/>
</dbReference>
<dbReference type="EMBL" id="CP031051">
    <property type="protein sequence ID" value="QDZ25582.1"/>
    <property type="molecule type" value="Genomic_DNA"/>
</dbReference>
<keyword evidence="6" id="KW-0479">Metal-binding</keyword>
<keyword evidence="15" id="KW-0732">Signal</keyword>
<dbReference type="GO" id="GO:0016020">
    <property type="term" value="C:membrane"/>
    <property type="evidence" value="ECO:0007669"/>
    <property type="project" value="UniProtKB-SubCell"/>
</dbReference>
<dbReference type="InterPro" id="IPR046450">
    <property type="entry name" value="PA_dom_sf"/>
</dbReference>
<dbReference type="SMART" id="SM00184">
    <property type="entry name" value="RING"/>
    <property type="match status" value="1"/>
</dbReference>
<evidence type="ECO:0000256" key="2">
    <source>
        <dbReference type="ARBA" id="ARBA00004141"/>
    </source>
</evidence>
<dbReference type="Pfam" id="PF02225">
    <property type="entry name" value="PA"/>
    <property type="match status" value="1"/>
</dbReference>
<dbReference type="InterPro" id="IPR001841">
    <property type="entry name" value="Znf_RING"/>
</dbReference>
<feature type="region of interest" description="Disordered" evidence="13">
    <location>
        <begin position="219"/>
        <end position="239"/>
    </location>
</feature>
<feature type="transmembrane region" description="Helical" evidence="14">
    <location>
        <begin position="184"/>
        <end position="208"/>
    </location>
</feature>
<gene>
    <name evidence="17" type="ORF">A3770_18p81000</name>
</gene>
<dbReference type="STRING" id="1764295.A0A5B8N0M7"/>
<comment type="catalytic activity">
    <reaction evidence="1">
        <text>S-ubiquitinyl-[E2 ubiquitin-conjugating enzyme]-L-cysteine + [acceptor protein]-L-lysine = [E2 ubiquitin-conjugating enzyme]-L-cysteine + N(6)-ubiquitinyl-[acceptor protein]-L-lysine.</text>
        <dbReference type="EC" id="2.3.2.27"/>
    </reaction>
</comment>
<dbReference type="PANTHER" id="PTHR45977">
    <property type="entry name" value="TARGET OF ERK KINASE MPK-1"/>
    <property type="match status" value="1"/>
</dbReference>
<evidence type="ECO:0000256" key="11">
    <source>
        <dbReference type="ARBA" id="ARBA00023136"/>
    </source>
</evidence>
<evidence type="ECO:0000256" key="8">
    <source>
        <dbReference type="ARBA" id="ARBA00022786"/>
    </source>
</evidence>
<keyword evidence="7 12" id="KW-0863">Zinc-finger</keyword>
<comment type="subcellular location">
    <subcellularLocation>
        <location evidence="2">Membrane</location>
        <topology evidence="2">Multi-pass membrane protein</topology>
    </subcellularLocation>
</comment>
<evidence type="ECO:0000256" key="12">
    <source>
        <dbReference type="PROSITE-ProRule" id="PRU00175"/>
    </source>
</evidence>
<sequence>MAASSFGTQLALLFTFVFQVQGELVVQSDNVTFPPYADLPAMFGPPVPAGEERLWGVLKEANPLDACEPLKPPSVIGEMGWVALIKRSTNGKHEISPGDDNCSFVRKVIRAQEAGAIAAIVFDDEEEPLKRMAPMPWDPMLQPEIPSVFVSLRSGQQLQKLIELSSNPETDPIVFFLSGKQLKWISIFTSTTVGILAIGTVMVLFVFAKYQHGAGFGFPPPDLDDDDALEETGRSRRRQKQILTQEEVETIPKVLHKRAPMKGAASEEANVDKDGEERDVEQGVPAEEDSACSDALDSSTETCAICIEEYEDGDRLRELPCGHRFHISCIDEWLTKVNSVCPLCKFDIGKHVKNSSADAIRAALSTRSSEPNDDEEAPESSAGLDSSAETPLLGEGRADSSSSRRGLFTRVRRYFYGPTYMVTVTEEH</sequence>
<accession>A0A5B8N0M7</accession>
<feature type="signal peptide" evidence="15">
    <location>
        <begin position="1"/>
        <end position="22"/>
    </location>
</feature>
<organism evidence="17 18">
    <name type="scientific">Chloropicon primus</name>
    <dbReference type="NCBI Taxonomy" id="1764295"/>
    <lineage>
        <taxon>Eukaryota</taxon>
        <taxon>Viridiplantae</taxon>
        <taxon>Chlorophyta</taxon>
        <taxon>Chloropicophyceae</taxon>
        <taxon>Chloropicales</taxon>
        <taxon>Chloropicaceae</taxon>
        <taxon>Chloropicon</taxon>
    </lineage>
</organism>
<dbReference type="Gene3D" id="3.30.40.10">
    <property type="entry name" value="Zinc/RING finger domain, C3HC4 (zinc finger)"/>
    <property type="match status" value="1"/>
</dbReference>
<evidence type="ECO:0000256" key="1">
    <source>
        <dbReference type="ARBA" id="ARBA00000900"/>
    </source>
</evidence>
<dbReference type="GO" id="GO:0061630">
    <property type="term" value="F:ubiquitin protein ligase activity"/>
    <property type="evidence" value="ECO:0007669"/>
    <property type="project" value="UniProtKB-EC"/>
</dbReference>
<dbReference type="SUPFAM" id="SSF52025">
    <property type="entry name" value="PA domain"/>
    <property type="match status" value="1"/>
</dbReference>
<evidence type="ECO:0000259" key="16">
    <source>
        <dbReference type="PROSITE" id="PS50089"/>
    </source>
</evidence>
<name>A0A5B8N0M7_9CHLO</name>
<reference evidence="17 18" key="1">
    <citation type="submission" date="2018-07" db="EMBL/GenBank/DDBJ databases">
        <title>The complete nuclear genome of the prasinophyte Chloropicon primus (CCMP1205).</title>
        <authorList>
            <person name="Pombert J.-F."/>
            <person name="Otis C."/>
            <person name="Turmel M."/>
            <person name="Lemieux C."/>
        </authorList>
    </citation>
    <scope>NUCLEOTIDE SEQUENCE [LARGE SCALE GENOMIC DNA]</scope>
    <source>
        <strain evidence="17 18">CCMP1205</strain>
    </source>
</reference>
<evidence type="ECO:0000256" key="14">
    <source>
        <dbReference type="SAM" id="Phobius"/>
    </source>
</evidence>
<keyword evidence="9" id="KW-0862">Zinc</keyword>
<dbReference type="InterPro" id="IPR013083">
    <property type="entry name" value="Znf_RING/FYVE/PHD"/>
</dbReference>
<dbReference type="Gene3D" id="3.50.30.30">
    <property type="match status" value="1"/>
</dbReference>
<dbReference type="SUPFAM" id="SSF57850">
    <property type="entry name" value="RING/U-box"/>
    <property type="match status" value="1"/>
</dbReference>
<feature type="region of interest" description="Disordered" evidence="13">
    <location>
        <begin position="259"/>
        <end position="295"/>
    </location>
</feature>
<dbReference type="EC" id="2.3.2.27" evidence="3"/>
<dbReference type="GO" id="GO:0006511">
    <property type="term" value="P:ubiquitin-dependent protein catabolic process"/>
    <property type="evidence" value="ECO:0007669"/>
    <property type="project" value="TreeGrafter"/>
</dbReference>
<dbReference type="PROSITE" id="PS50089">
    <property type="entry name" value="ZF_RING_2"/>
    <property type="match status" value="1"/>
</dbReference>
<dbReference type="OrthoDB" id="8062037at2759"/>
<evidence type="ECO:0000256" key="15">
    <source>
        <dbReference type="SAM" id="SignalP"/>
    </source>
</evidence>
<keyword evidence="5 14" id="KW-0812">Transmembrane</keyword>